<dbReference type="PROSITE" id="PS51832">
    <property type="entry name" value="HD_GYP"/>
    <property type="match status" value="1"/>
</dbReference>
<comment type="caution">
    <text evidence="2">The sequence shown here is derived from an EMBL/GenBank/DDBJ whole genome shotgun (WGS) entry which is preliminary data.</text>
</comment>
<dbReference type="CDD" id="cd00077">
    <property type="entry name" value="HDc"/>
    <property type="match status" value="1"/>
</dbReference>
<evidence type="ECO:0000259" key="1">
    <source>
        <dbReference type="PROSITE" id="PS51832"/>
    </source>
</evidence>
<dbReference type="PANTHER" id="PTHR43155">
    <property type="entry name" value="CYCLIC DI-GMP PHOSPHODIESTERASE PA4108-RELATED"/>
    <property type="match status" value="1"/>
</dbReference>
<protein>
    <submittedName>
        <fullName evidence="2">HD domain-containing protein</fullName>
    </submittedName>
</protein>
<evidence type="ECO:0000313" key="2">
    <source>
        <dbReference type="EMBL" id="MDC7225305.1"/>
    </source>
</evidence>
<dbReference type="Gene3D" id="1.10.3210.10">
    <property type="entry name" value="Hypothetical protein af1432"/>
    <property type="match status" value="1"/>
</dbReference>
<dbReference type="PANTHER" id="PTHR43155:SF2">
    <property type="entry name" value="CYCLIC DI-GMP PHOSPHODIESTERASE PA4108"/>
    <property type="match status" value="1"/>
</dbReference>
<dbReference type="Proteomes" id="UP001221217">
    <property type="component" value="Unassembled WGS sequence"/>
</dbReference>
<dbReference type="EMBL" id="JAQQAL010000005">
    <property type="protein sequence ID" value="MDC7225305.1"/>
    <property type="molecule type" value="Genomic_DNA"/>
</dbReference>
<organism evidence="2 3">
    <name type="scientific">Candidatus Thalassospirochaeta sargassi</name>
    <dbReference type="NCBI Taxonomy" id="3119039"/>
    <lineage>
        <taxon>Bacteria</taxon>
        <taxon>Pseudomonadati</taxon>
        <taxon>Spirochaetota</taxon>
        <taxon>Spirochaetia</taxon>
        <taxon>Spirochaetales</taxon>
        <taxon>Spirochaetaceae</taxon>
        <taxon>Candidatus Thalassospirochaeta</taxon>
    </lineage>
</organism>
<dbReference type="SUPFAM" id="SSF109604">
    <property type="entry name" value="HD-domain/PDEase-like"/>
    <property type="match status" value="1"/>
</dbReference>
<dbReference type="InterPro" id="IPR003607">
    <property type="entry name" value="HD/PDEase_dom"/>
</dbReference>
<name>A0AAJ1MKY8_9SPIO</name>
<proteinExistence type="predicted"/>
<reference evidence="2 3" key="1">
    <citation type="submission" date="2022-12" db="EMBL/GenBank/DDBJ databases">
        <title>Metagenome assembled genome from gulf of manar.</title>
        <authorList>
            <person name="Kohli P."/>
            <person name="Pk S."/>
            <person name="Venkata Ramana C."/>
            <person name="Sasikala C."/>
        </authorList>
    </citation>
    <scope>NUCLEOTIDE SEQUENCE [LARGE SCALE GENOMIC DNA]</scope>
    <source>
        <strain evidence="2">JB008</strain>
    </source>
</reference>
<gene>
    <name evidence="2" type="ORF">PQJ61_00915</name>
</gene>
<feature type="domain" description="HD-GYP" evidence="1">
    <location>
        <begin position="124"/>
        <end position="319"/>
    </location>
</feature>
<evidence type="ECO:0000313" key="3">
    <source>
        <dbReference type="Proteomes" id="UP001221217"/>
    </source>
</evidence>
<accession>A0AAJ1MKY8</accession>
<dbReference type="Pfam" id="PF13487">
    <property type="entry name" value="HD_5"/>
    <property type="match status" value="1"/>
</dbReference>
<dbReference type="InterPro" id="IPR037522">
    <property type="entry name" value="HD_GYP_dom"/>
</dbReference>
<sequence length="385" mass="42910">MNEISVENLPNQAFSSESLFLDDGYILISPDTPVLPGLKRRLYDWNFKIIKAEGNPEFTEIISSAETEGILLKKNGAESEQEREAAEFFESLCKFVAKLFKSYQEGNEPKLNLISDQVKKLLQMTKTHKPWLLNLAEYESNEIDYGVSQSVKTAILAIAMSDTLKLPAHKQIELGLAAILHRIGSMQIPQDLFYSEQALTPEQKKSITLFPVLGFRSLKNAEFPLPVALAVLEHRENIDGSGYPRGITGDKISLYGKLIAVASSYCAAVSKRPFRNNVDGHSGMLDLIREKGRKYDEKVLRVLLLTLTVYPIGTYVRLTDNSVGVVAETNSAEPKFPVLRMLFDAKGTYFADAPLLHTAEDDEVQIKVALSRTEVEALKAKLPNS</sequence>
<dbReference type="AlphaFoldDB" id="A0AAJ1MKY8"/>